<evidence type="ECO:0000313" key="1">
    <source>
        <dbReference type="EMBL" id="GFO10160.1"/>
    </source>
</evidence>
<keyword evidence="2" id="KW-1185">Reference proteome</keyword>
<organism evidence="1 2">
    <name type="scientific">Plakobranchus ocellatus</name>
    <dbReference type="NCBI Taxonomy" id="259542"/>
    <lineage>
        <taxon>Eukaryota</taxon>
        <taxon>Metazoa</taxon>
        <taxon>Spiralia</taxon>
        <taxon>Lophotrochozoa</taxon>
        <taxon>Mollusca</taxon>
        <taxon>Gastropoda</taxon>
        <taxon>Heterobranchia</taxon>
        <taxon>Euthyneura</taxon>
        <taxon>Panpulmonata</taxon>
        <taxon>Sacoglossa</taxon>
        <taxon>Placobranchoidea</taxon>
        <taxon>Plakobranchidae</taxon>
        <taxon>Plakobranchus</taxon>
    </lineage>
</organism>
<gene>
    <name evidence="1" type="ORF">PoB_003666500</name>
</gene>
<proteinExistence type="predicted"/>
<sequence>MRYQHSPIISRPELRTIVQRSFGAESRIFTITSQGVEKLTLLHPGSPRVRNIERHWTVTGQLITLNRLEFEGIEKA</sequence>
<name>A0AAV4AS91_9GAST</name>
<comment type="caution">
    <text evidence="1">The sequence shown here is derived from an EMBL/GenBank/DDBJ whole genome shotgun (WGS) entry which is preliminary data.</text>
</comment>
<dbReference type="EMBL" id="BLXT01004148">
    <property type="protein sequence ID" value="GFO10160.1"/>
    <property type="molecule type" value="Genomic_DNA"/>
</dbReference>
<dbReference type="Proteomes" id="UP000735302">
    <property type="component" value="Unassembled WGS sequence"/>
</dbReference>
<evidence type="ECO:0000313" key="2">
    <source>
        <dbReference type="Proteomes" id="UP000735302"/>
    </source>
</evidence>
<reference evidence="1 2" key="1">
    <citation type="journal article" date="2021" name="Elife">
        <title>Chloroplast acquisition without the gene transfer in kleptoplastic sea slugs, Plakobranchus ocellatus.</title>
        <authorList>
            <person name="Maeda T."/>
            <person name="Takahashi S."/>
            <person name="Yoshida T."/>
            <person name="Shimamura S."/>
            <person name="Takaki Y."/>
            <person name="Nagai Y."/>
            <person name="Toyoda A."/>
            <person name="Suzuki Y."/>
            <person name="Arimoto A."/>
            <person name="Ishii H."/>
            <person name="Satoh N."/>
            <person name="Nishiyama T."/>
            <person name="Hasebe M."/>
            <person name="Maruyama T."/>
            <person name="Minagawa J."/>
            <person name="Obokata J."/>
            <person name="Shigenobu S."/>
        </authorList>
    </citation>
    <scope>NUCLEOTIDE SEQUENCE [LARGE SCALE GENOMIC DNA]</scope>
</reference>
<protein>
    <submittedName>
        <fullName evidence="1">Uncharacterized protein</fullName>
    </submittedName>
</protein>
<accession>A0AAV4AS91</accession>
<dbReference type="AlphaFoldDB" id="A0AAV4AS91"/>